<dbReference type="EMBL" id="QAOG01000004">
    <property type="protein sequence ID" value="PTQ59593.1"/>
    <property type="molecule type" value="Genomic_DNA"/>
</dbReference>
<keyword evidence="4" id="KW-1185">Reference proteome</keyword>
<dbReference type="InterPro" id="IPR011045">
    <property type="entry name" value="N2O_reductase_N"/>
</dbReference>
<dbReference type="GO" id="GO:0017057">
    <property type="term" value="F:6-phosphogluconolactonase activity"/>
    <property type="evidence" value="ECO:0007669"/>
    <property type="project" value="TreeGrafter"/>
</dbReference>
<dbReference type="InterPro" id="IPR015943">
    <property type="entry name" value="WD40/YVTN_repeat-like_dom_sf"/>
</dbReference>
<reference evidence="3 4" key="1">
    <citation type="submission" date="2018-04" db="EMBL/GenBank/DDBJ databases">
        <title>Genomic Encyclopedia of Type Strains, Phase III (KMG-III): the genomes of soil and plant-associated and newly described type strains.</title>
        <authorList>
            <person name="Whitman W."/>
        </authorList>
    </citation>
    <scope>NUCLEOTIDE SEQUENCE [LARGE SCALE GENOMIC DNA]</scope>
    <source>
        <strain evidence="3 4">MA101b</strain>
    </source>
</reference>
<name>A0A2T5GJU4_9SPHN</name>
<dbReference type="AlphaFoldDB" id="A0A2T5GJU4"/>
<proteinExistence type="inferred from homology"/>
<gene>
    <name evidence="3" type="ORF">C8J26_2442</name>
</gene>
<comment type="caution">
    <text evidence="3">The sequence shown here is derived from an EMBL/GenBank/DDBJ whole genome shotgun (WGS) entry which is preliminary data.</text>
</comment>
<dbReference type="GO" id="GO:0006006">
    <property type="term" value="P:glucose metabolic process"/>
    <property type="evidence" value="ECO:0007669"/>
    <property type="project" value="UniProtKB-KW"/>
</dbReference>
<dbReference type="PANTHER" id="PTHR30344">
    <property type="entry name" value="6-PHOSPHOGLUCONOLACTONASE-RELATED"/>
    <property type="match status" value="1"/>
</dbReference>
<dbReference type="Gene3D" id="2.130.10.10">
    <property type="entry name" value="YVTN repeat-like/Quinoprotein amine dehydrogenase"/>
    <property type="match status" value="1"/>
</dbReference>
<dbReference type="InterPro" id="IPR050282">
    <property type="entry name" value="Cycloisomerase_2"/>
</dbReference>
<evidence type="ECO:0000256" key="1">
    <source>
        <dbReference type="ARBA" id="ARBA00005564"/>
    </source>
</evidence>
<accession>A0A2T5GJU4</accession>
<dbReference type="InterPro" id="IPR019405">
    <property type="entry name" value="Lactonase_7-beta_prop"/>
</dbReference>
<keyword evidence="2" id="KW-0119">Carbohydrate metabolism</keyword>
<comment type="similarity">
    <text evidence="1">Belongs to the cycloisomerase 2 family.</text>
</comment>
<dbReference type="Proteomes" id="UP000244189">
    <property type="component" value="Unassembled WGS sequence"/>
</dbReference>
<protein>
    <submittedName>
        <fullName evidence="3">6-phosphogluconolactonase</fullName>
    </submittedName>
</protein>
<keyword evidence="2" id="KW-0313">Glucose metabolism</keyword>
<dbReference type="SUPFAM" id="SSF50974">
    <property type="entry name" value="Nitrous oxide reductase, N-terminal domain"/>
    <property type="match status" value="1"/>
</dbReference>
<evidence type="ECO:0000313" key="3">
    <source>
        <dbReference type="EMBL" id="PTQ59593.1"/>
    </source>
</evidence>
<dbReference type="Pfam" id="PF10282">
    <property type="entry name" value="Lactonase"/>
    <property type="match status" value="1"/>
</dbReference>
<dbReference type="RefSeq" id="WP_107958310.1">
    <property type="nucleotide sequence ID" value="NZ_JASPFP010000001.1"/>
</dbReference>
<sequence>MTNLDPDLRTARPAAARLFVGTYAGGGGEGLYPLHRDADGGQWAMYAADEAAQNCSFGVYAERTGLHYLVDEHGGSVGVFRDSGDECDGWACLVRTPAGGAAPCHIALDRSESWFAVANYAGGSIMVQRLDPQTGLPVDAPIVRANAGSGPNPDRQEAPHAHWVGFSPDNRWLYATDLGTDQVLAFAFDAGNGTLGPPIVAFDAPPGSGPRHLLLHPNRPELAYLACELTSELILLDVAGPAFVARTMVSTLPADAAAGSIVAHIAANAAGDRVYVSNRGDDSIAVFALDDRGEPRLMEHVGSGGASPRFFLLLEDEKQMVVAHERDHRVTRLDIAPDGTLSPTDTGIVVPGAAFVLDARPRSRAEPPVG</sequence>
<dbReference type="PANTHER" id="PTHR30344:SF1">
    <property type="entry name" value="6-PHOSPHOGLUCONOLACTONASE"/>
    <property type="match status" value="1"/>
</dbReference>
<evidence type="ECO:0000256" key="2">
    <source>
        <dbReference type="ARBA" id="ARBA00022526"/>
    </source>
</evidence>
<evidence type="ECO:0000313" key="4">
    <source>
        <dbReference type="Proteomes" id="UP000244189"/>
    </source>
</evidence>
<organism evidence="3 4">
    <name type="scientific">Sphingomonas aurantiaca</name>
    <dbReference type="NCBI Taxonomy" id="185949"/>
    <lineage>
        <taxon>Bacteria</taxon>
        <taxon>Pseudomonadati</taxon>
        <taxon>Pseudomonadota</taxon>
        <taxon>Alphaproteobacteria</taxon>
        <taxon>Sphingomonadales</taxon>
        <taxon>Sphingomonadaceae</taxon>
        <taxon>Sphingomonas</taxon>
    </lineage>
</organism>